<dbReference type="RefSeq" id="WP_114546309.1">
    <property type="nucleotide sequence ID" value="NZ_CATYHD010000098.1"/>
</dbReference>
<dbReference type="EMBL" id="QICC01000005">
    <property type="protein sequence ID" value="RNM42991.1"/>
    <property type="molecule type" value="Genomic_DNA"/>
</dbReference>
<evidence type="ECO:0000313" key="5">
    <source>
        <dbReference type="Proteomes" id="UP000270112"/>
    </source>
</evidence>
<dbReference type="OrthoDB" id="9810174at2"/>
<dbReference type="Proteomes" id="UP000270112">
    <property type="component" value="Unassembled WGS sequence"/>
</dbReference>
<evidence type="ECO:0000313" key="3">
    <source>
        <dbReference type="EMBL" id="RNM42991.1"/>
    </source>
</evidence>
<dbReference type="AlphaFoldDB" id="A0A3N0J156"/>
<sequence>MDTFEIAQLMTDSTHQRSPKIRYGVVASLDAGIAITVRPDGQTDTIPAVRCCHPEAGDRVALLVTETEWLAVAVVGGDRSSDDFAPKTHRHAASDITSGTLPVARGGTGVTTAAAIALLAYPVGAVYISYVSTSPASLFGGTWTAITGRFPYFNAGTATGGSNSVVIDFNHTHAMNLVFSSSYIYNSGLKYTNGESVPQPCIATNDSAWTDIGSPAIGSKKTLEKKSWNNMPAYQTLYAWRRTA</sequence>
<dbReference type="EMBL" id="PPTT01000013">
    <property type="protein sequence ID" value="RDB68733.1"/>
    <property type="molecule type" value="Genomic_DNA"/>
</dbReference>
<name>A0A3N0J156_9ACTN</name>
<dbReference type="Proteomes" id="UP000253817">
    <property type="component" value="Unassembled WGS sequence"/>
</dbReference>
<protein>
    <recommendedName>
        <fullName evidence="1">Baseplate structural protein Gp10 C-terminal domain-containing protein</fullName>
    </recommendedName>
</protein>
<gene>
    <name evidence="2" type="ORF">C1876_08575</name>
    <name evidence="3" type="ORF">DMP09_02670</name>
</gene>
<feature type="domain" description="Baseplate structural protein Gp10 C-terminal" evidence="1">
    <location>
        <begin position="119"/>
        <end position="243"/>
    </location>
</feature>
<organism evidence="3 5">
    <name type="scientific">Eggerthella sinensis</name>
    <dbReference type="NCBI Taxonomy" id="242230"/>
    <lineage>
        <taxon>Bacteria</taxon>
        <taxon>Bacillati</taxon>
        <taxon>Actinomycetota</taxon>
        <taxon>Coriobacteriia</taxon>
        <taxon>Eggerthellales</taxon>
        <taxon>Eggerthellaceae</taxon>
        <taxon>Eggerthella</taxon>
    </lineage>
</organism>
<evidence type="ECO:0000313" key="2">
    <source>
        <dbReference type="EMBL" id="RDB68733.1"/>
    </source>
</evidence>
<dbReference type="Pfam" id="PF21939">
    <property type="entry name" value="Gp10_C"/>
    <property type="match status" value="1"/>
</dbReference>
<reference evidence="3" key="3">
    <citation type="journal article" date="2019" name="Microbiol. Resour. Announc.">
        <title>Draft Genome Sequences of Type Strains of Gordonibacter faecihominis, Paraeggerthella hongkongensis, Parvibacter caecicola,Slackia equolifaciens, Slackia faecicanis, and Slackia isoflavoniconvertens.</title>
        <authorList>
            <person name="Danylec N."/>
            <person name="Stoll D.A."/>
            <person name="Dotsch A."/>
            <person name="Huch M."/>
        </authorList>
    </citation>
    <scope>NUCLEOTIDE SEQUENCE</scope>
    <source>
        <strain evidence="3">DSM 16107</strain>
    </source>
</reference>
<evidence type="ECO:0000313" key="4">
    <source>
        <dbReference type="Proteomes" id="UP000253817"/>
    </source>
</evidence>
<reference evidence="2 4" key="1">
    <citation type="journal article" date="2018" name="Elife">
        <title>Discovery and characterization of a prevalent human gut bacterial enzyme sufficient for the inactivation of a family of plant toxins.</title>
        <authorList>
            <person name="Koppel N."/>
            <person name="Bisanz J.E."/>
            <person name="Pandelia M.E."/>
            <person name="Turnbaugh P.J."/>
            <person name="Balskus E.P."/>
        </authorList>
    </citation>
    <scope>NUCLEOTIDE SEQUENCE [LARGE SCALE GENOMIC DNA]</scope>
    <source>
        <strain evidence="2 4">DSM 16107</strain>
    </source>
</reference>
<keyword evidence="4" id="KW-1185">Reference proteome</keyword>
<evidence type="ECO:0000259" key="1">
    <source>
        <dbReference type="Pfam" id="PF21939"/>
    </source>
</evidence>
<proteinExistence type="predicted"/>
<accession>A0A3N0J156</accession>
<dbReference type="InterPro" id="IPR053827">
    <property type="entry name" value="Gp10_C"/>
</dbReference>
<reference evidence="5" key="2">
    <citation type="submission" date="2018-05" db="EMBL/GenBank/DDBJ databases">
        <title>Genome Sequencing of selected type strains of the family Eggerthellaceae.</title>
        <authorList>
            <person name="Danylec N."/>
            <person name="Stoll D.A."/>
            <person name="Doetsch A."/>
            <person name="Huch M."/>
        </authorList>
    </citation>
    <scope>NUCLEOTIDE SEQUENCE [LARGE SCALE GENOMIC DNA]</scope>
    <source>
        <strain evidence="5">DSM 16107</strain>
    </source>
</reference>
<comment type="caution">
    <text evidence="3">The sequence shown here is derived from an EMBL/GenBank/DDBJ whole genome shotgun (WGS) entry which is preliminary data.</text>
</comment>